<dbReference type="SUPFAM" id="SSF46689">
    <property type="entry name" value="Homeodomain-like"/>
    <property type="match status" value="1"/>
</dbReference>
<dbReference type="CDD" id="cd00009">
    <property type="entry name" value="AAA"/>
    <property type="match status" value="1"/>
</dbReference>
<keyword evidence="2" id="KW-0067">ATP-binding</keyword>
<dbReference type="Gene3D" id="1.10.10.60">
    <property type="entry name" value="Homeodomain-like"/>
    <property type="match status" value="1"/>
</dbReference>
<dbReference type="GO" id="GO:0006355">
    <property type="term" value="P:regulation of DNA-templated transcription"/>
    <property type="evidence" value="ECO:0007669"/>
    <property type="project" value="InterPro"/>
</dbReference>
<dbReference type="InterPro" id="IPR002197">
    <property type="entry name" value="HTH_Fis"/>
</dbReference>
<dbReference type="InParanoid" id="H1XUA2"/>
<accession>H1XUA2</accession>
<evidence type="ECO:0000313" key="6">
    <source>
        <dbReference type="EMBL" id="EHO41592.1"/>
    </source>
</evidence>
<dbReference type="Pfam" id="PF00158">
    <property type="entry name" value="Sigma54_activat"/>
    <property type="match status" value="1"/>
</dbReference>
<dbReference type="HOGENOM" id="CLU_000445_0_6_0"/>
<keyword evidence="7" id="KW-1185">Reference proteome</keyword>
<dbReference type="PROSITE" id="PS50045">
    <property type="entry name" value="SIGMA54_INTERACT_4"/>
    <property type="match status" value="1"/>
</dbReference>
<dbReference type="Gene3D" id="1.10.8.60">
    <property type="match status" value="1"/>
</dbReference>
<dbReference type="PRINTS" id="PR01590">
    <property type="entry name" value="HTHFIS"/>
</dbReference>
<reference evidence="6 7" key="1">
    <citation type="submission" date="2011-09" db="EMBL/GenBank/DDBJ databases">
        <title>The permanent draft genome of Caldithrix abyssi DSM 13497.</title>
        <authorList>
            <consortium name="US DOE Joint Genome Institute (JGI-PGF)"/>
            <person name="Lucas S."/>
            <person name="Han J."/>
            <person name="Lapidus A."/>
            <person name="Bruce D."/>
            <person name="Goodwin L."/>
            <person name="Pitluck S."/>
            <person name="Peters L."/>
            <person name="Kyrpides N."/>
            <person name="Mavromatis K."/>
            <person name="Ivanova N."/>
            <person name="Mikhailova N."/>
            <person name="Chertkov O."/>
            <person name="Detter J.C."/>
            <person name="Tapia R."/>
            <person name="Han C."/>
            <person name="Land M."/>
            <person name="Hauser L."/>
            <person name="Markowitz V."/>
            <person name="Cheng J.-F."/>
            <person name="Hugenholtz P."/>
            <person name="Woyke T."/>
            <person name="Wu D."/>
            <person name="Spring S."/>
            <person name="Brambilla E."/>
            <person name="Klenk H.-P."/>
            <person name="Eisen J.A."/>
        </authorList>
    </citation>
    <scope>NUCLEOTIDE SEQUENCE [LARGE SCALE GENOMIC DNA]</scope>
    <source>
        <strain evidence="6 7">DSM 13497</strain>
    </source>
</reference>
<dbReference type="Pfam" id="PF25601">
    <property type="entry name" value="AAA_lid_14"/>
    <property type="match status" value="1"/>
</dbReference>
<dbReference type="InterPro" id="IPR027417">
    <property type="entry name" value="P-loop_NTPase"/>
</dbReference>
<dbReference type="STRING" id="880073.Cabys_741"/>
<dbReference type="PANTHER" id="PTHR32071">
    <property type="entry name" value="TRANSCRIPTIONAL REGULATORY PROTEIN"/>
    <property type="match status" value="1"/>
</dbReference>
<organism evidence="6 7">
    <name type="scientific">Caldithrix abyssi DSM 13497</name>
    <dbReference type="NCBI Taxonomy" id="880073"/>
    <lineage>
        <taxon>Bacteria</taxon>
        <taxon>Pseudomonadati</taxon>
        <taxon>Calditrichota</taxon>
        <taxon>Calditrichia</taxon>
        <taxon>Calditrichales</taxon>
        <taxon>Calditrichaceae</taxon>
        <taxon>Caldithrix</taxon>
    </lineage>
</organism>
<sequence length="467" mass="54277">MGFIADTNSHESINGKKIMQIKIAFISDRLVEFQPFLKKTLHGEYRLDLYEHIEAIRKSIQMIYYDLFIIDLKEEWLTVPGWLLEQANHQYFYQVVFITDHPLPATLKKKMGDKIYQVLDFSNARISLSEVFKDALTAMEKRQYRDFKLPSTVRWRPDRLIGNDENIKRVNEFVEIISRTSFTPCLIRGESGTGKDLVSYIIHSENEKQQNPFIVKDCEFATTNELLSDIFGVISDNGRLNPAKKGLIEQAAGGTLVLKNIERLPAEVQNKLLLYLDSHIIKPIGGEKPIRVDTRIIAQTRFDLETFVQNGSFNPELYFHLKSFEIYLPPLRERRRDISLLVRYFLQHFSFLYAKPMPKISPMALNLLKDYYWPGNVQELREVIEFSVLSNPTNEIHLKNLPEYLSNSKNIPDDVDLLGNCSLKEIERVHIERVLARTKGNKSKAADFLQISRTTLREKLKTYGLDK</sequence>
<dbReference type="PANTHER" id="PTHR32071:SF57">
    <property type="entry name" value="C4-DICARBOXYLATE TRANSPORT TRANSCRIPTIONAL REGULATORY PROTEIN DCTD"/>
    <property type="match status" value="1"/>
</dbReference>
<name>H1XUA2_CALAY</name>
<dbReference type="PaxDb" id="880073-Calab_1978"/>
<gene>
    <name evidence="6" type="ORF">Calab_1978</name>
</gene>
<keyword evidence="3" id="KW-0805">Transcription regulation</keyword>
<dbReference type="GO" id="GO:0005524">
    <property type="term" value="F:ATP binding"/>
    <property type="evidence" value="ECO:0007669"/>
    <property type="project" value="UniProtKB-KW"/>
</dbReference>
<dbReference type="InterPro" id="IPR058031">
    <property type="entry name" value="AAA_lid_NorR"/>
</dbReference>
<evidence type="ECO:0000256" key="2">
    <source>
        <dbReference type="ARBA" id="ARBA00022840"/>
    </source>
</evidence>
<keyword evidence="1" id="KW-0547">Nucleotide-binding</keyword>
<evidence type="ECO:0000256" key="1">
    <source>
        <dbReference type="ARBA" id="ARBA00022741"/>
    </source>
</evidence>
<evidence type="ECO:0000259" key="5">
    <source>
        <dbReference type="PROSITE" id="PS50045"/>
    </source>
</evidence>
<dbReference type="GO" id="GO:0043565">
    <property type="term" value="F:sequence-specific DNA binding"/>
    <property type="evidence" value="ECO:0007669"/>
    <property type="project" value="InterPro"/>
</dbReference>
<dbReference type="SUPFAM" id="SSF52540">
    <property type="entry name" value="P-loop containing nucleoside triphosphate hydrolases"/>
    <property type="match status" value="1"/>
</dbReference>
<proteinExistence type="predicted"/>
<dbReference type="EMBL" id="CM001402">
    <property type="protein sequence ID" value="EHO41592.1"/>
    <property type="molecule type" value="Genomic_DNA"/>
</dbReference>
<dbReference type="InterPro" id="IPR002078">
    <property type="entry name" value="Sigma_54_int"/>
</dbReference>
<evidence type="ECO:0000256" key="4">
    <source>
        <dbReference type="ARBA" id="ARBA00023163"/>
    </source>
</evidence>
<dbReference type="Gene3D" id="3.40.50.300">
    <property type="entry name" value="P-loop containing nucleotide triphosphate hydrolases"/>
    <property type="match status" value="1"/>
</dbReference>
<protein>
    <submittedName>
        <fullName evidence="6">Sigma54 specific transcriptional regulator, Fis family</fullName>
    </submittedName>
</protein>
<dbReference type="eggNOG" id="COG2204">
    <property type="taxonomic scope" value="Bacteria"/>
</dbReference>
<dbReference type="AlphaFoldDB" id="H1XUA2"/>
<feature type="domain" description="Sigma-54 factor interaction" evidence="5">
    <location>
        <begin position="160"/>
        <end position="389"/>
    </location>
</feature>
<evidence type="ECO:0000256" key="3">
    <source>
        <dbReference type="ARBA" id="ARBA00023015"/>
    </source>
</evidence>
<dbReference type="InterPro" id="IPR009057">
    <property type="entry name" value="Homeodomain-like_sf"/>
</dbReference>
<dbReference type="Proteomes" id="UP000004671">
    <property type="component" value="Chromosome"/>
</dbReference>
<keyword evidence="4" id="KW-0804">Transcription</keyword>
<dbReference type="OrthoDB" id="9804019at2"/>
<dbReference type="Pfam" id="PF02954">
    <property type="entry name" value="HTH_8"/>
    <property type="match status" value="1"/>
</dbReference>
<evidence type="ECO:0000313" key="7">
    <source>
        <dbReference type="Proteomes" id="UP000004671"/>
    </source>
</evidence>